<reference evidence="4 5" key="1">
    <citation type="submission" date="2019-03" db="EMBL/GenBank/DDBJ databases">
        <title>Genomic Encyclopedia of Type Strains, Phase IV (KMG-IV): sequencing the most valuable type-strain genomes for metagenomic binning, comparative biology and taxonomic classification.</title>
        <authorList>
            <person name="Goeker M."/>
        </authorList>
    </citation>
    <scope>NUCLEOTIDE SEQUENCE [LARGE SCALE GENOMIC DNA]</scope>
    <source>
        <strain evidence="4 5">DSM 21667</strain>
    </source>
</reference>
<sequence length="99" mass="10475">MKRFGDRLREARIAAGMTQEQLGFELGVTKSSVSAWENGRETPGFRLLDTLRQAVGRSLDELICGAPAIANMDGSKDAPGVDPAAIVTDRPHGAIPGSP</sequence>
<dbReference type="PROSITE" id="PS50943">
    <property type="entry name" value="HTH_CROC1"/>
    <property type="match status" value="1"/>
</dbReference>
<evidence type="ECO:0000259" key="3">
    <source>
        <dbReference type="PROSITE" id="PS50943"/>
    </source>
</evidence>
<dbReference type="InterPro" id="IPR001387">
    <property type="entry name" value="Cro/C1-type_HTH"/>
</dbReference>
<keyword evidence="5" id="KW-1185">Reference proteome</keyword>
<dbReference type="OrthoDB" id="9791537at2"/>
<dbReference type="InterPro" id="IPR010982">
    <property type="entry name" value="Lambda_DNA-bd_dom_sf"/>
</dbReference>
<dbReference type="RefSeq" id="WP_133821220.1">
    <property type="nucleotide sequence ID" value="NZ_SNZH01000019.1"/>
</dbReference>
<dbReference type="SMART" id="SM00530">
    <property type="entry name" value="HTH_XRE"/>
    <property type="match status" value="1"/>
</dbReference>
<dbReference type="PANTHER" id="PTHR46558:SF4">
    <property type="entry name" value="DNA-BIDING PHAGE PROTEIN"/>
    <property type="match status" value="1"/>
</dbReference>
<name>A0A4R6YMI6_9GAMM</name>
<dbReference type="Pfam" id="PF01381">
    <property type="entry name" value="HTH_3"/>
    <property type="match status" value="1"/>
</dbReference>
<feature type="region of interest" description="Disordered" evidence="2">
    <location>
        <begin position="73"/>
        <end position="99"/>
    </location>
</feature>
<comment type="caution">
    <text evidence="4">The sequence shown here is derived from an EMBL/GenBank/DDBJ whole genome shotgun (WGS) entry which is preliminary data.</text>
</comment>
<dbReference type="CDD" id="cd00093">
    <property type="entry name" value="HTH_XRE"/>
    <property type="match status" value="1"/>
</dbReference>
<protein>
    <submittedName>
        <fullName evidence="4">Helix-turn-helix protein</fullName>
    </submittedName>
</protein>
<dbReference type="EMBL" id="SNZH01000019">
    <property type="protein sequence ID" value="TDR38675.1"/>
    <property type="molecule type" value="Genomic_DNA"/>
</dbReference>
<dbReference type="Proteomes" id="UP000295293">
    <property type="component" value="Unassembled WGS sequence"/>
</dbReference>
<feature type="domain" description="HTH cro/C1-type" evidence="3">
    <location>
        <begin position="8"/>
        <end position="62"/>
    </location>
</feature>
<organism evidence="4 5">
    <name type="scientific">Tahibacter aquaticus</name>
    <dbReference type="NCBI Taxonomy" id="520092"/>
    <lineage>
        <taxon>Bacteria</taxon>
        <taxon>Pseudomonadati</taxon>
        <taxon>Pseudomonadota</taxon>
        <taxon>Gammaproteobacteria</taxon>
        <taxon>Lysobacterales</taxon>
        <taxon>Rhodanobacteraceae</taxon>
        <taxon>Tahibacter</taxon>
    </lineage>
</organism>
<dbReference type="PANTHER" id="PTHR46558">
    <property type="entry name" value="TRACRIPTIONAL REGULATORY PROTEIN-RELATED-RELATED"/>
    <property type="match status" value="1"/>
</dbReference>
<dbReference type="AlphaFoldDB" id="A0A4R6YMI6"/>
<accession>A0A4R6YMI6</accession>
<evidence type="ECO:0000313" key="4">
    <source>
        <dbReference type="EMBL" id="TDR38675.1"/>
    </source>
</evidence>
<evidence type="ECO:0000256" key="1">
    <source>
        <dbReference type="ARBA" id="ARBA00023125"/>
    </source>
</evidence>
<gene>
    <name evidence="4" type="ORF">DFR29_1193</name>
</gene>
<proteinExistence type="predicted"/>
<dbReference type="SUPFAM" id="SSF47413">
    <property type="entry name" value="lambda repressor-like DNA-binding domains"/>
    <property type="match status" value="1"/>
</dbReference>
<keyword evidence="1" id="KW-0238">DNA-binding</keyword>
<evidence type="ECO:0000313" key="5">
    <source>
        <dbReference type="Proteomes" id="UP000295293"/>
    </source>
</evidence>
<dbReference type="GO" id="GO:0003677">
    <property type="term" value="F:DNA binding"/>
    <property type="evidence" value="ECO:0007669"/>
    <property type="project" value="UniProtKB-KW"/>
</dbReference>
<dbReference type="Gene3D" id="1.10.260.40">
    <property type="entry name" value="lambda repressor-like DNA-binding domains"/>
    <property type="match status" value="1"/>
</dbReference>
<evidence type="ECO:0000256" key="2">
    <source>
        <dbReference type="SAM" id="MobiDB-lite"/>
    </source>
</evidence>